<organism evidence="1">
    <name type="scientific">bioreactor metagenome</name>
    <dbReference type="NCBI Taxonomy" id="1076179"/>
    <lineage>
        <taxon>unclassified sequences</taxon>
        <taxon>metagenomes</taxon>
        <taxon>ecological metagenomes</taxon>
    </lineage>
</organism>
<sequence>MAKRQREPIRAEAFVTIHGQEVNIETLPEEKRSEIGAELKVTYLNALFRGKAVFHIGENGEKSSSP</sequence>
<proteinExistence type="predicted"/>
<dbReference type="EMBL" id="VSSQ01004362">
    <property type="protein sequence ID" value="MPM24871.1"/>
    <property type="molecule type" value="Genomic_DNA"/>
</dbReference>
<name>A0A644YAE4_9ZZZZ</name>
<reference evidence="1" key="1">
    <citation type="submission" date="2019-08" db="EMBL/GenBank/DDBJ databases">
        <authorList>
            <person name="Kucharzyk K."/>
            <person name="Murdoch R.W."/>
            <person name="Higgins S."/>
            <person name="Loffler F."/>
        </authorList>
    </citation>
    <scope>NUCLEOTIDE SEQUENCE</scope>
</reference>
<protein>
    <submittedName>
        <fullName evidence="1">Uncharacterized protein</fullName>
    </submittedName>
</protein>
<evidence type="ECO:0000313" key="1">
    <source>
        <dbReference type="EMBL" id="MPM24871.1"/>
    </source>
</evidence>
<comment type="caution">
    <text evidence="1">The sequence shown here is derived from an EMBL/GenBank/DDBJ whole genome shotgun (WGS) entry which is preliminary data.</text>
</comment>
<accession>A0A644YAE4</accession>
<gene>
    <name evidence="1" type="ORF">SDC9_71359</name>
</gene>
<dbReference type="AlphaFoldDB" id="A0A644YAE4"/>